<sequence>MIYPLTRLSAAMLIAATAASAQDCRSTSDSGATRCISGVLYRCTCTRGVGATTCTWDNAAALCSALSERNVPMGEGDATEETPASAAAPTP</sequence>
<evidence type="ECO:0000313" key="4">
    <source>
        <dbReference type="Proteomes" id="UP000316781"/>
    </source>
</evidence>
<reference evidence="3 4" key="1">
    <citation type="submission" date="2019-07" db="EMBL/GenBank/DDBJ databases">
        <title>Ln-dependent methylotrophs.</title>
        <authorList>
            <person name="Tani A."/>
        </authorList>
    </citation>
    <scope>NUCLEOTIDE SEQUENCE [LARGE SCALE GENOMIC DNA]</scope>
    <source>
        <strain evidence="3 4">SM89A</strain>
    </source>
</reference>
<evidence type="ECO:0000313" key="3">
    <source>
        <dbReference type="EMBL" id="TRL37946.1"/>
    </source>
</evidence>
<evidence type="ECO:0008006" key="5">
    <source>
        <dbReference type="Google" id="ProtNLM"/>
    </source>
</evidence>
<dbReference type="Proteomes" id="UP000316781">
    <property type="component" value="Unassembled WGS sequence"/>
</dbReference>
<accession>A0A549T7X5</accession>
<gene>
    <name evidence="3" type="ORF">FM996_01370</name>
</gene>
<feature type="compositionally biased region" description="Low complexity" evidence="1">
    <location>
        <begin position="81"/>
        <end position="91"/>
    </location>
</feature>
<feature type="region of interest" description="Disordered" evidence="1">
    <location>
        <begin position="72"/>
        <end position="91"/>
    </location>
</feature>
<feature type="signal peptide" evidence="2">
    <location>
        <begin position="1"/>
        <end position="21"/>
    </location>
</feature>
<evidence type="ECO:0000256" key="2">
    <source>
        <dbReference type="SAM" id="SignalP"/>
    </source>
</evidence>
<keyword evidence="2" id="KW-0732">Signal</keyword>
<dbReference type="RefSeq" id="WP_142861497.1">
    <property type="nucleotide sequence ID" value="NZ_VJMF01000006.1"/>
</dbReference>
<organism evidence="3 4">
    <name type="scientific">Methylosinus sporium</name>
    <dbReference type="NCBI Taxonomy" id="428"/>
    <lineage>
        <taxon>Bacteria</taxon>
        <taxon>Pseudomonadati</taxon>
        <taxon>Pseudomonadota</taxon>
        <taxon>Alphaproteobacteria</taxon>
        <taxon>Hyphomicrobiales</taxon>
        <taxon>Methylocystaceae</taxon>
        <taxon>Methylosinus</taxon>
    </lineage>
</organism>
<dbReference type="EMBL" id="VJMF01000006">
    <property type="protein sequence ID" value="TRL37946.1"/>
    <property type="molecule type" value="Genomic_DNA"/>
</dbReference>
<comment type="caution">
    <text evidence="3">The sequence shown here is derived from an EMBL/GenBank/DDBJ whole genome shotgun (WGS) entry which is preliminary data.</text>
</comment>
<feature type="chain" id="PRO_5022124819" description="EGF-like domain-containing protein" evidence="2">
    <location>
        <begin position="22"/>
        <end position="91"/>
    </location>
</feature>
<dbReference type="AlphaFoldDB" id="A0A549T7X5"/>
<protein>
    <recommendedName>
        <fullName evidence="5">EGF-like domain-containing protein</fullName>
    </recommendedName>
</protein>
<name>A0A549T7X5_METSR</name>
<evidence type="ECO:0000256" key="1">
    <source>
        <dbReference type="SAM" id="MobiDB-lite"/>
    </source>
</evidence>
<proteinExistence type="predicted"/>